<keyword evidence="2" id="KW-1185">Reference proteome</keyword>
<organism evidence="1 2">
    <name type="scientific">Caenorhabditis auriculariae</name>
    <dbReference type="NCBI Taxonomy" id="2777116"/>
    <lineage>
        <taxon>Eukaryota</taxon>
        <taxon>Metazoa</taxon>
        <taxon>Ecdysozoa</taxon>
        <taxon>Nematoda</taxon>
        <taxon>Chromadorea</taxon>
        <taxon>Rhabditida</taxon>
        <taxon>Rhabditina</taxon>
        <taxon>Rhabditomorpha</taxon>
        <taxon>Rhabditoidea</taxon>
        <taxon>Rhabditidae</taxon>
        <taxon>Peloderinae</taxon>
        <taxon>Caenorhabditis</taxon>
    </lineage>
</organism>
<accession>A0A8S1HMQ1</accession>
<gene>
    <name evidence="1" type="ORF">CAUJ_LOCUS13173</name>
</gene>
<dbReference type="AlphaFoldDB" id="A0A8S1HMQ1"/>
<reference evidence="1" key="1">
    <citation type="submission" date="2020-10" db="EMBL/GenBank/DDBJ databases">
        <authorList>
            <person name="Kikuchi T."/>
        </authorList>
    </citation>
    <scope>NUCLEOTIDE SEQUENCE</scope>
    <source>
        <strain evidence="1">NKZ352</strain>
    </source>
</reference>
<dbReference type="Proteomes" id="UP000835052">
    <property type="component" value="Unassembled WGS sequence"/>
</dbReference>
<dbReference type="EMBL" id="CAJGYM010000089">
    <property type="protein sequence ID" value="CAD6197264.1"/>
    <property type="molecule type" value="Genomic_DNA"/>
</dbReference>
<sequence length="171" mass="18947">MEVDSDDNWPESFYESISKSIRDLQDPPAPPKMYMATSLVEVLSDLSIYPKLPAIKYPPMPMPEMASNFVELMSNLLSRAAAVSNPESIYLTFSGISYPTPPRLAVPEMASNFVETLTELCASAYGTFDFHDANPENEPFPEVSPSDEADYCDCTVFDQLVATFFGDLCSI</sequence>
<evidence type="ECO:0000313" key="1">
    <source>
        <dbReference type="EMBL" id="CAD6197264.1"/>
    </source>
</evidence>
<evidence type="ECO:0000313" key="2">
    <source>
        <dbReference type="Proteomes" id="UP000835052"/>
    </source>
</evidence>
<name>A0A8S1HMQ1_9PELO</name>
<proteinExistence type="predicted"/>
<protein>
    <submittedName>
        <fullName evidence="1">Uncharacterized protein</fullName>
    </submittedName>
</protein>
<comment type="caution">
    <text evidence="1">The sequence shown here is derived from an EMBL/GenBank/DDBJ whole genome shotgun (WGS) entry which is preliminary data.</text>
</comment>